<dbReference type="GO" id="GO:0140359">
    <property type="term" value="F:ABC-type transporter activity"/>
    <property type="evidence" value="ECO:0007669"/>
    <property type="project" value="InterPro"/>
</dbReference>
<dbReference type="Pfam" id="PF00664">
    <property type="entry name" value="ABC_membrane"/>
    <property type="match status" value="1"/>
</dbReference>
<dbReference type="EMBL" id="BDQX01000022">
    <property type="protein sequence ID" value="GBG05764.1"/>
    <property type="molecule type" value="Genomic_DNA"/>
</dbReference>
<dbReference type="InterPro" id="IPR027417">
    <property type="entry name" value="P-loop_NTPase"/>
</dbReference>
<dbReference type="InterPro" id="IPR036640">
    <property type="entry name" value="ABC1_TM_sf"/>
</dbReference>
<comment type="caution">
    <text evidence="11">The sequence shown here is derived from an EMBL/GenBank/DDBJ whole genome shotgun (WGS) entry which is preliminary data.</text>
</comment>
<dbReference type="PANTHER" id="PTHR24221:SF587">
    <property type="entry name" value="ABC TRANSPORTER RELATED"/>
    <property type="match status" value="1"/>
</dbReference>
<dbReference type="SUPFAM" id="SSF90123">
    <property type="entry name" value="ABC transporter transmembrane region"/>
    <property type="match status" value="1"/>
</dbReference>
<feature type="transmembrane region" description="Helical" evidence="8">
    <location>
        <begin position="325"/>
        <end position="345"/>
    </location>
</feature>
<comment type="subcellular location">
    <subcellularLocation>
        <location evidence="1">Cell membrane</location>
        <topology evidence="1">Multi-pass membrane protein</topology>
    </subcellularLocation>
</comment>
<evidence type="ECO:0000313" key="12">
    <source>
        <dbReference type="Proteomes" id="UP000245202"/>
    </source>
</evidence>
<sequence length="681" mass="75795">MAFAVPYWRSLAVSLLFALLVAGAAVTQPLLVKSAIDDRINGLMKPMVYVTDAASSARLAGDERTQGKPIVLGERTYYRVSQSGETWPEGIYPASISQRDGAYYLQEGRSGESGSAAGGEGYALSKEEIAAFRQQDYSGLIILAVLFVLNVAVTGIFTYGQSVILSNTGQKIIFDMRNVMFSHLSKLQTSYFDRNPVGRLVTRVAHDVEAVNQLYSQVIVNLAKEVLMLVGIASIMLVLNVKLALVSFAVIPLLVLVTFYFKGIIREAQRVSRLMLSRLNSFLAESLSGMTIVQMFTREKQQLDEFVKLNDEHYRAGMRGSVNNSIFNPMIGFVGNLALALVVWYGGHSVLAAGVTFGVVYAFTTYVRQFFQPLTALADRYTQIQTALASAERIFEMLEERPDIVDRENAKEIERPLKGAIRLERAWFAYNKEEWVLKDINISIKPGETVAFVGATGAGKSSIIGLINRFYDIQRGSLMIDGVEVKDYKLDQLRQSVGVIQQDPFVFTGNIYDNIRMNRADLSDEDIRHAARELEMDEFIERLPQGYETPVGERGVKLSSGQQQLLAFLRVYVSDPDILILDEATSHIDTETEETLQRGLLRLSKGKTTLIVAHRLSTIRHADNIIVLDKGRVQEMGDHDTLMRRDGHYRKLYELQNDEGPKEQRGAAARAGGALAATIAK</sequence>
<dbReference type="PANTHER" id="PTHR24221">
    <property type="entry name" value="ATP-BINDING CASSETTE SUB-FAMILY B"/>
    <property type="match status" value="1"/>
</dbReference>
<evidence type="ECO:0000256" key="8">
    <source>
        <dbReference type="SAM" id="Phobius"/>
    </source>
</evidence>
<evidence type="ECO:0000256" key="4">
    <source>
        <dbReference type="ARBA" id="ARBA00022741"/>
    </source>
</evidence>
<evidence type="ECO:0000259" key="10">
    <source>
        <dbReference type="PROSITE" id="PS50929"/>
    </source>
</evidence>
<evidence type="ECO:0000259" key="9">
    <source>
        <dbReference type="PROSITE" id="PS50893"/>
    </source>
</evidence>
<dbReference type="InterPro" id="IPR039421">
    <property type="entry name" value="Type_1_exporter"/>
</dbReference>
<evidence type="ECO:0000256" key="7">
    <source>
        <dbReference type="ARBA" id="ARBA00023136"/>
    </source>
</evidence>
<name>A0A2R5EQT8_9BACL</name>
<reference evidence="11 12" key="1">
    <citation type="submission" date="2017-08" db="EMBL/GenBank/DDBJ databases">
        <title>Substantial Increase in Enzyme Production by Combined Drug-Resistance Mutations in Paenibacillus agaridevorans.</title>
        <authorList>
            <person name="Tanaka Y."/>
            <person name="Funane K."/>
            <person name="Hosaka T."/>
            <person name="Shiwa Y."/>
            <person name="Fujita N."/>
            <person name="Miyazaki T."/>
            <person name="Yoshikawa H."/>
            <person name="Murakami K."/>
            <person name="Kasahara K."/>
            <person name="Inaoka T."/>
            <person name="Hiraga Y."/>
            <person name="Ochi K."/>
        </authorList>
    </citation>
    <scope>NUCLEOTIDE SEQUENCE [LARGE SCALE GENOMIC DNA]</scope>
    <source>
        <strain evidence="11 12">T-3040</strain>
    </source>
</reference>
<dbReference type="GO" id="GO:0005886">
    <property type="term" value="C:plasma membrane"/>
    <property type="evidence" value="ECO:0007669"/>
    <property type="project" value="UniProtKB-SubCell"/>
</dbReference>
<protein>
    <submittedName>
        <fullName evidence="11">Multidrug ABC transporter ATPase</fullName>
    </submittedName>
</protein>
<dbReference type="GO" id="GO:0005524">
    <property type="term" value="F:ATP binding"/>
    <property type="evidence" value="ECO:0007669"/>
    <property type="project" value="UniProtKB-KW"/>
</dbReference>
<dbReference type="CDD" id="cd18544">
    <property type="entry name" value="ABC_6TM_TmrA_like"/>
    <property type="match status" value="1"/>
</dbReference>
<keyword evidence="6 8" id="KW-1133">Transmembrane helix</keyword>
<dbReference type="AlphaFoldDB" id="A0A2R5EQT8"/>
<gene>
    <name evidence="11" type="ORF">PAT3040_00249</name>
</gene>
<dbReference type="GO" id="GO:0016887">
    <property type="term" value="F:ATP hydrolysis activity"/>
    <property type="evidence" value="ECO:0007669"/>
    <property type="project" value="InterPro"/>
</dbReference>
<dbReference type="Pfam" id="PF00005">
    <property type="entry name" value="ABC_tran"/>
    <property type="match status" value="1"/>
</dbReference>
<dbReference type="SUPFAM" id="SSF52540">
    <property type="entry name" value="P-loop containing nucleoside triphosphate hydrolases"/>
    <property type="match status" value="1"/>
</dbReference>
<evidence type="ECO:0000256" key="2">
    <source>
        <dbReference type="ARBA" id="ARBA00022448"/>
    </source>
</evidence>
<keyword evidence="12" id="KW-1185">Reference proteome</keyword>
<organism evidence="11 12">
    <name type="scientific">Paenibacillus agaridevorans</name>
    <dbReference type="NCBI Taxonomy" id="171404"/>
    <lineage>
        <taxon>Bacteria</taxon>
        <taxon>Bacillati</taxon>
        <taxon>Bacillota</taxon>
        <taxon>Bacilli</taxon>
        <taxon>Bacillales</taxon>
        <taxon>Paenibacillaceae</taxon>
        <taxon>Paenibacillus</taxon>
    </lineage>
</organism>
<dbReference type="CDD" id="cd03254">
    <property type="entry name" value="ABCC_Glucan_exporter_like"/>
    <property type="match status" value="1"/>
</dbReference>
<dbReference type="Proteomes" id="UP000245202">
    <property type="component" value="Unassembled WGS sequence"/>
</dbReference>
<dbReference type="PROSITE" id="PS50929">
    <property type="entry name" value="ABC_TM1F"/>
    <property type="match status" value="1"/>
</dbReference>
<dbReference type="Gene3D" id="1.20.1560.10">
    <property type="entry name" value="ABC transporter type 1, transmembrane domain"/>
    <property type="match status" value="1"/>
</dbReference>
<evidence type="ECO:0000256" key="5">
    <source>
        <dbReference type="ARBA" id="ARBA00022840"/>
    </source>
</evidence>
<feature type="domain" description="ABC transmembrane type-1" evidence="10">
    <location>
        <begin position="12"/>
        <end position="386"/>
    </location>
</feature>
<evidence type="ECO:0000256" key="3">
    <source>
        <dbReference type="ARBA" id="ARBA00022692"/>
    </source>
</evidence>
<evidence type="ECO:0000256" key="1">
    <source>
        <dbReference type="ARBA" id="ARBA00004651"/>
    </source>
</evidence>
<evidence type="ECO:0000256" key="6">
    <source>
        <dbReference type="ARBA" id="ARBA00022989"/>
    </source>
</evidence>
<accession>A0A2R5EQT8</accession>
<keyword evidence="7 8" id="KW-0472">Membrane</keyword>
<dbReference type="PROSITE" id="PS00211">
    <property type="entry name" value="ABC_TRANSPORTER_1"/>
    <property type="match status" value="1"/>
</dbReference>
<dbReference type="InterPro" id="IPR003439">
    <property type="entry name" value="ABC_transporter-like_ATP-bd"/>
</dbReference>
<feature type="transmembrane region" description="Helical" evidence="8">
    <location>
        <begin position="137"/>
        <end position="159"/>
    </location>
</feature>
<feature type="transmembrane region" description="Helical" evidence="8">
    <location>
        <begin position="245"/>
        <end position="265"/>
    </location>
</feature>
<dbReference type="InterPro" id="IPR017871">
    <property type="entry name" value="ABC_transporter-like_CS"/>
</dbReference>
<keyword evidence="3 8" id="KW-0812">Transmembrane</keyword>
<keyword evidence="5" id="KW-0067">ATP-binding</keyword>
<dbReference type="FunFam" id="3.40.50.300:FF:000287">
    <property type="entry name" value="Multidrug ABC transporter ATP-binding protein"/>
    <property type="match status" value="1"/>
</dbReference>
<proteinExistence type="predicted"/>
<dbReference type="Gene3D" id="3.40.50.300">
    <property type="entry name" value="P-loop containing nucleotide triphosphate hydrolases"/>
    <property type="match status" value="1"/>
</dbReference>
<dbReference type="InterPro" id="IPR003593">
    <property type="entry name" value="AAA+_ATPase"/>
</dbReference>
<keyword evidence="4" id="KW-0547">Nucleotide-binding</keyword>
<feature type="domain" description="ABC transporter" evidence="9">
    <location>
        <begin position="421"/>
        <end position="655"/>
    </location>
</feature>
<keyword evidence="2" id="KW-0813">Transport</keyword>
<dbReference type="InterPro" id="IPR011527">
    <property type="entry name" value="ABC1_TM_dom"/>
</dbReference>
<dbReference type="SMART" id="SM00382">
    <property type="entry name" value="AAA"/>
    <property type="match status" value="1"/>
</dbReference>
<evidence type="ECO:0000313" key="11">
    <source>
        <dbReference type="EMBL" id="GBG05764.1"/>
    </source>
</evidence>
<dbReference type="PROSITE" id="PS50893">
    <property type="entry name" value="ABC_TRANSPORTER_2"/>
    <property type="match status" value="1"/>
</dbReference>